<evidence type="ECO:0000256" key="1">
    <source>
        <dbReference type="SAM" id="MobiDB-lite"/>
    </source>
</evidence>
<dbReference type="EMBL" id="JARK01001339">
    <property type="protein sequence ID" value="EYC32513.1"/>
    <property type="molecule type" value="Genomic_DNA"/>
</dbReference>
<dbReference type="Proteomes" id="UP000024635">
    <property type="component" value="Unassembled WGS sequence"/>
</dbReference>
<accession>A0A016W0I8</accession>
<evidence type="ECO:0000313" key="3">
    <source>
        <dbReference type="Proteomes" id="UP000024635"/>
    </source>
</evidence>
<dbReference type="PANTHER" id="PTHR10974:SF75">
    <property type="entry name" value="SULFATASE DOMAIN-CONTAINING PROTEIN"/>
    <property type="match status" value="1"/>
</dbReference>
<organism evidence="2 3">
    <name type="scientific">Ancylostoma ceylanicum</name>
    <dbReference type="NCBI Taxonomy" id="53326"/>
    <lineage>
        <taxon>Eukaryota</taxon>
        <taxon>Metazoa</taxon>
        <taxon>Ecdysozoa</taxon>
        <taxon>Nematoda</taxon>
        <taxon>Chromadorea</taxon>
        <taxon>Rhabditida</taxon>
        <taxon>Rhabditina</taxon>
        <taxon>Rhabditomorpha</taxon>
        <taxon>Strongyloidea</taxon>
        <taxon>Ancylostomatidae</taxon>
        <taxon>Ancylostomatinae</taxon>
        <taxon>Ancylostoma</taxon>
    </lineage>
</organism>
<dbReference type="InterPro" id="IPR004245">
    <property type="entry name" value="DUF229"/>
</dbReference>
<gene>
    <name evidence="2" type="primary">Acey_s0003.g1622</name>
    <name evidence="2" type="ORF">Y032_0003g1622</name>
</gene>
<evidence type="ECO:0000313" key="2">
    <source>
        <dbReference type="EMBL" id="EYC32513.1"/>
    </source>
</evidence>
<comment type="caution">
    <text evidence="2">The sequence shown here is derived from an EMBL/GenBank/DDBJ whole genome shotgun (WGS) entry which is preliminary data.</text>
</comment>
<proteinExistence type="predicted"/>
<name>A0A016W0I8_9BILA</name>
<feature type="region of interest" description="Disordered" evidence="1">
    <location>
        <begin position="215"/>
        <end position="241"/>
    </location>
</feature>
<dbReference type="PANTHER" id="PTHR10974">
    <property type="entry name" value="FI08016P-RELATED"/>
    <property type="match status" value="1"/>
</dbReference>
<protein>
    <submittedName>
        <fullName evidence="2">Uncharacterized protein</fullName>
    </submittedName>
</protein>
<dbReference type="Pfam" id="PF02995">
    <property type="entry name" value="DUF229"/>
    <property type="match status" value="1"/>
</dbReference>
<dbReference type="GO" id="GO:0005615">
    <property type="term" value="C:extracellular space"/>
    <property type="evidence" value="ECO:0007669"/>
    <property type="project" value="TreeGrafter"/>
</dbReference>
<keyword evidence="3" id="KW-1185">Reference proteome</keyword>
<reference evidence="3" key="1">
    <citation type="journal article" date="2015" name="Nat. Genet.">
        <title>The genome and transcriptome of the zoonotic hookworm Ancylostoma ceylanicum identify infection-specific gene families.</title>
        <authorList>
            <person name="Schwarz E.M."/>
            <person name="Hu Y."/>
            <person name="Antoshechkin I."/>
            <person name="Miller M.M."/>
            <person name="Sternberg P.W."/>
            <person name="Aroian R.V."/>
        </authorList>
    </citation>
    <scope>NUCLEOTIDE SEQUENCE</scope>
    <source>
        <strain evidence="3">HY135</strain>
    </source>
</reference>
<sequence length="434" mass="48705">MHAEFLLAVISMVVIYGYFRVTINIGGSNACVLNDSVTSVFDTCPLVLFNHMAPELLKFYHPDFNPKANCSIYKPLTKLINGRVRMEKKAKRFKCKARCILPAKPPPYNAYSATEWIHLPSNSVFQCDIVETECTKGQNNNMEYMLTCVVALRLKNLFKPASFGFQTNPPSLIEFPYTNPGYPSSGETGAPARISENAEIRYHQWRRVVPAGSNVENAKEMGPPMNKVASAPLLSTDGERSGEISTKHDVYVLIIDSVSSFMAKRSLSKTITYLKKQMSAVQMEFLNKVGYNSRPNGFALAFGKSIEGGSRNLVGLPPLLPDWNITEICNNYLDSYSYYLFDYEEEGYKKIGGCLPAGPCQPQLHRCKNSVPKLRDNQLCSNLLWLYAVLTRNLLLGATAKITIVRQSSTRYTELNVWFVVNGVLRFLSLSHPR</sequence>
<dbReference type="AlphaFoldDB" id="A0A016W0I8"/>